<dbReference type="Gene3D" id="3.10.310.50">
    <property type="match status" value="1"/>
</dbReference>
<dbReference type="PANTHER" id="PTHR30373:SF2">
    <property type="entry name" value="UPF0603 PROTEIN YGCG"/>
    <property type="match status" value="1"/>
</dbReference>
<dbReference type="EMBL" id="JARUJP010000013">
    <property type="protein sequence ID" value="MDW8801865.1"/>
    <property type="molecule type" value="Genomic_DNA"/>
</dbReference>
<organism evidence="4 5">
    <name type="scientific">Clostridium tanneri</name>
    <dbReference type="NCBI Taxonomy" id="3037988"/>
    <lineage>
        <taxon>Bacteria</taxon>
        <taxon>Bacillati</taxon>
        <taxon>Bacillota</taxon>
        <taxon>Clostridia</taxon>
        <taxon>Eubacteriales</taxon>
        <taxon>Clostridiaceae</taxon>
        <taxon>Clostridium</taxon>
    </lineage>
</organism>
<feature type="region of interest" description="Disordered" evidence="1">
    <location>
        <begin position="263"/>
        <end position="282"/>
    </location>
</feature>
<protein>
    <submittedName>
        <fullName evidence="4">TPM domain-containing protein</fullName>
    </submittedName>
</protein>
<evidence type="ECO:0000256" key="1">
    <source>
        <dbReference type="SAM" id="MobiDB-lite"/>
    </source>
</evidence>
<keyword evidence="2" id="KW-1133">Transmembrane helix</keyword>
<dbReference type="InterPro" id="IPR007621">
    <property type="entry name" value="TPM_dom"/>
</dbReference>
<dbReference type="RefSeq" id="WP_261671356.1">
    <property type="nucleotide sequence ID" value="NZ_JARUJP010000013.1"/>
</dbReference>
<keyword evidence="5" id="KW-1185">Reference proteome</keyword>
<keyword evidence="2" id="KW-0812">Transmembrane</keyword>
<evidence type="ECO:0000259" key="3">
    <source>
        <dbReference type="Pfam" id="PF04536"/>
    </source>
</evidence>
<dbReference type="Proteomes" id="UP001281656">
    <property type="component" value="Unassembled WGS sequence"/>
</dbReference>
<evidence type="ECO:0000256" key="2">
    <source>
        <dbReference type="SAM" id="Phobius"/>
    </source>
</evidence>
<gene>
    <name evidence="4" type="ORF">P8V03_11980</name>
</gene>
<comment type="caution">
    <text evidence="4">The sequence shown here is derived from an EMBL/GenBank/DDBJ whole genome shotgun (WGS) entry which is preliminary data.</text>
</comment>
<reference evidence="4 5" key="1">
    <citation type="submission" date="2023-04" db="EMBL/GenBank/DDBJ databases">
        <title>Clostridium tannerae sp. nov., isolated from the fecal material of an alpaca.</title>
        <authorList>
            <person name="Miller S."/>
            <person name="Hendry M."/>
            <person name="King J."/>
            <person name="Sankaranarayanan K."/>
            <person name="Lawson P.A."/>
        </authorList>
    </citation>
    <scope>NUCLEOTIDE SEQUENCE [LARGE SCALE GENOMIC DNA]</scope>
    <source>
        <strain evidence="4 5">A1-XYC3</strain>
    </source>
</reference>
<dbReference type="PANTHER" id="PTHR30373">
    <property type="entry name" value="UPF0603 PROTEIN YGCG"/>
    <property type="match status" value="1"/>
</dbReference>
<proteinExistence type="predicted"/>
<accession>A0ABU4JUP9</accession>
<name>A0ABU4JUP9_9CLOT</name>
<feature type="domain" description="TPM" evidence="3">
    <location>
        <begin position="53"/>
        <end position="174"/>
    </location>
</feature>
<keyword evidence="2" id="KW-0472">Membrane</keyword>
<sequence length="282" mass="30759">MNRFKKHNRLINSLCLNKLFINIIILTLLLIFPLTCVVKGASNIPEWTSLKYVNDYAAVIDENTKNYIVSIGRELEEKTGAQMTVVVINSLEGSDIESYANKLFRSWGIGQKDKDNGLLILLSMQDRKWRIELGRGLEGFITDIYSARVMDNVAKPLFREGKYGEGLKNVYSTFAADIAKENNITLENKIQLPESQNVNQVRSGNPSFIYIILGLVFLDVVFNRARIIRFLLYGMFWNSFWGGGPRGGGGGFGGGSGGFGGGSGGGGFGGGTSGGGGSSGDW</sequence>
<evidence type="ECO:0000313" key="4">
    <source>
        <dbReference type="EMBL" id="MDW8801865.1"/>
    </source>
</evidence>
<evidence type="ECO:0000313" key="5">
    <source>
        <dbReference type="Proteomes" id="UP001281656"/>
    </source>
</evidence>
<dbReference type="Pfam" id="PF04536">
    <property type="entry name" value="TPM_phosphatase"/>
    <property type="match status" value="1"/>
</dbReference>
<feature type="transmembrane region" description="Helical" evidence="2">
    <location>
        <begin position="20"/>
        <end position="41"/>
    </location>
</feature>